<feature type="chain" id="PRO_5039016924" description="WD40 repeat domain-containing protein" evidence="3">
    <location>
        <begin position="30"/>
        <end position="345"/>
    </location>
</feature>
<gene>
    <name evidence="4" type="ORF">F9B16_23225</name>
</gene>
<feature type="region of interest" description="Disordered" evidence="1">
    <location>
        <begin position="287"/>
        <end position="317"/>
    </location>
</feature>
<comment type="caution">
    <text evidence="4">The sequence shown here is derived from an EMBL/GenBank/DDBJ whole genome shotgun (WGS) entry which is preliminary data.</text>
</comment>
<organism evidence="4 5">
    <name type="scientific">Actinomadura montaniterrae</name>
    <dbReference type="NCBI Taxonomy" id="1803903"/>
    <lineage>
        <taxon>Bacteria</taxon>
        <taxon>Bacillati</taxon>
        <taxon>Actinomycetota</taxon>
        <taxon>Actinomycetes</taxon>
        <taxon>Streptosporangiales</taxon>
        <taxon>Thermomonosporaceae</taxon>
        <taxon>Actinomadura</taxon>
    </lineage>
</organism>
<accession>A0A6L3VQ03</accession>
<feature type="compositionally biased region" description="Low complexity" evidence="1">
    <location>
        <begin position="290"/>
        <end position="302"/>
    </location>
</feature>
<feature type="compositionally biased region" description="Basic and acidic residues" evidence="1">
    <location>
        <begin position="303"/>
        <end position="317"/>
    </location>
</feature>
<dbReference type="Proteomes" id="UP000483004">
    <property type="component" value="Unassembled WGS sequence"/>
</dbReference>
<dbReference type="OrthoDB" id="9801244at2"/>
<keyword evidence="5" id="KW-1185">Reference proteome</keyword>
<dbReference type="RefSeq" id="WP_151542220.1">
    <property type="nucleotide sequence ID" value="NZ_WBMR01000069.1"/>
</dbReference>
<dbReference type="InterPro" id="IPR006311">
    <property type="entry name" value="TAT_signal"/>
</dbReference>
<dbReference type="SUPFAM" id="SSF101898">
    <property type="entry name" value="NHL repeat"/>
    <property type="match status" value="1"/>
</dbReference>
<proteinExistence type="predicted"/>
<evidence type="ECO:0000256" key="3">
    <source>
        <dbReference type="SAM" id="SignalP"/>
    </source>
</evidence>
<feature type="signal peptide" evidence="3">
    <location>
        <begin position="1"/>
        <end position="29"/>
    </location>
</feature>
<protein>
    <recommendedName>
        <fullName evidence="6">WD40 repeat domain-containing protein</fullName>
    </recommendedName>
</protein>
<dbReference type="EMBL" id="WBMR01000069">
    <property type="protein sequence ID" value="KAB2378229.1"/>
    <property type="molecule type" value="Genomic_DNA"/>
</dbReference>
<feature type="transmembrane region" description="Helical" evidence="2">
    <location>
        <begin position="324"/>
        <end position="341"/>
    </location>
</feature>
<keyword evidence="3" id="KW-0732">Signal</keyword>
<reference evidence="4 5" key="1">
    <citation type="submission" date="2019-09" db="EMBL/GenBank/DDBJ databases">
        <title>Actinomadura physcomitrii sp. nov., a novel actinomycete isolated from moss [Physcomitrium sphaericum (Ludw) Fuernr].</title>
        <authorList>
            <person name="Liu C."/>
            <person name="Zhuang X."/>
        </authorList>
    </citation>
    <scope>NUCLEOTIDE SEQUENCE [LARGE SCALE GENOMIC DNA]</scope>
    <source>
        <strain evidence="4 5">CYP1-1B</strain>
    </source>
</reference>
<name>A0A6L3VQ03_9ACTN</name>
<dbReference type="AlphaFoldDB" id="A0A6L3VQ03"/>
<evidence type="ECO:0000256" key="1">
    <source>
        <dbReference type="SAM" id="MobiDB-lite"/>
    </source>
</evidence>
<evidence type="ECO:0000256" key="2">
    <source>
        <dbReference type="SAM" id="Phobius"/>
    </source>
</evidence>
<evidence type="ECO:0000313" key="5">
    <source>
        <dbReference type="Proteomes" id="UP000483004"/>
    </source>
</evidence>
<evidence type="ECO:0000313" key="4">
    <source>
        <dbReference type="EMBL" id="KAB2378229.1"/>
    </source>
</evidence>
<keyword evidence="2" id="KW-0472">Membrane</keyword>
<keyword evidence="2" id="KW-1133">Transmembrane helix</keyword>
<sequence>MSVGPSAPRALLGAAAAVALGAAATACWAPPAAAGTAAGDTAAFTIRDPRITESSGLAASTAHPGIVYTHNDSGGVPKIYALGPDGRVRAVLTLGGASARDWEAMALGKDERGRPAIYMGDIGDNLGGAWPYVTVYRIPEPAQMRSQTIRATAFRIKYADGPRNAETLMVNPRTNRLYIASKLFGGAVYEAPKRLRTSGYNVMHKIGKAPAIATDGAFAPDGRTCVIRTYFGARMYAVKPDGSPGKSLGSVSLPFQPQGESITYTPDGRYFLAGSEGENQPVYKVPVPGAAAPSASPPASAKAAEKTGKDNADQGHRDAGGVRTGLFVALAIAALVGYGLFRRRG</sequence>
<keyword evidence="2" id="KW-0812">Transmembrane</keyword>
<evidence type="ECO:0008006" key="6">
    <source>
        <dbReference type="Google" id="ProtNLM"/>
    </source>
</evidence>
<dbReference type="PROSITE" id="PS51318">
    <property type="entry name" value="TAT"/>
    <property type="match status" value="1"/>
</dbReference>